<evidence type="ECO:0000313" key="7">
    <source>
        <dbReference type="Proteomes" id="UP000186758"/>
    </source>
</evidence>
<dbReference type="EMBL" id="MPJZ01000042">
    <property type="protein sequence ID" value="OLU45866.1"/>
    <property type="molecule type" value="Genomic_DNA"/>
</dbReference>
<evidence type="ECO:0000256" key="2">
    <source>
        <dbReference type="ARBA" id="ARBA00022737"/>
    </source>
</evidence>
<reference evidence="6 7" key="1">
    <citation type="submission" date="2016-11" db="EMBL/GenBank/DDBJ databases">
        <title>Description of two novel members of the family Erysipelotrichaceae: Ileibacterium lipovorans gen. nov., sp. nov. and Dubosiella newyorkensis, gen. nov., sp. nov.</title>
        <authorList>
            <person name="Cox L.M."/>
            <person name="Sohn J."/>
            <person name="Tyrrell K.L."/>
            <person name="Citron D.M."/>
            <person name="Lawson P.A."/>
            <person name="Patel N.B."/>
            <person name="Iizumi T."/>
            <person name="Perez-Perez G.I."/>
            <person name="Goldstein E.J."/>
            <person name="Blaser M.J."/>
        </authorList>
    </citation>
    <scope>NUCLEOTIDE SEQUENCE [LARGE SCALE GENOMIC DNA]</scope>
    <source>
        <strain evidence="6 7">NYU-BL-K8</strain>
    </source>
</reference>
<dbReference type="Pfam" id="PF06458">
    <property type="entry name" value="MucBP"/>
    <property type="match status" value="2"/>
</dbReference>
<dbReference type="InterPro" id="IPR009459">
    <property type="entry name" value="MucBP_dom"/>
</dbReference>
<feature type="compositionally biased region" description="Acidic residues" evidence="3">
    <location>
        <begin position="230"/>
        <end position="240"/>
    </location>
</feature>
<feature type="domain" description="MucBP" evidence="5">
    <location>
        <begin position="414"/>
        <end position="454"/>
    </location>
</feature>
<dbReference type="Gene3D" id="2.60.40.4270">
    <property type="entry name" value="Listeria-Bacteroides repeat domain"/>
    <property type="match status" value="3"/>
</dbReference>
<dbReference type="Proteomes" id="UP000186758">
    <property type="component" value="Unassembled WGS sequence"/>
</dbReference>
<sequence length="1767" mass="192521">MKSKKNLAATLAFLMTLQATGQPWAVLANGGEDNDPILGEATDDQTADELSDDVAIEEPVQETVTTAPDVQASAEVLAVEETAPAPEVTVPAEEEEMIPPFADMSEEGSYTAKVDLINTDETVNPVIVDLGVIKEKAPNMEAQNYVYKKAAVNGETITAVRTWVSEKEGEKTFCLLENGDVLELRPGMEIVFTYEYVKPAEDETEQPESEGEPGKNEEANKQPVQAPANDEADAAEEAESQEPVAEYYAVKFFDQKEKDGNLVQNDTPIVIQWIKKGETAVAPAINCPEGYAFTGWSQDVNAAITGDTEFVAQYNKLEKAITLQINFVYQGTSVMVEQPWIADVQPGTYTGTIDFPTVEGCETYVNGDKAGSYTFDKPTEDTVINVEYKGVETAYTVQHIFLNASGQINTDKKAVEETLKGGINTPTNAQAKEFAGYTVKTINNVTIKGEGTVAEVRYAPTAFTITYQTGDGGSYVAPQSVYVDAHIPSVDEPKKLGYTFDGWTYESVNGTLMPARDVVAVAKWKANTQATYTVNYWQEGINGGYELAQTGGKPDVVTETGTVGETISYTAENERYAGFHLNTEESAGNVEITADGQAVKNVYYDRNEYSIKFYKKDGRNWKEVENLRITAKYGVDISEEWRQSAGNSRWTTSSSQGFNREYFTTMVNMPLNGDEAYYYSQDGDSYSINYYVEDLNGKNVIKQTVKTRSFGNLTEVDKVDIEGFTFRSWGDGKPHNRIANLYYTRNSYALQFNNCAKIDSVSVKFEAPIGSYLPEASEVKPPVTEDSDSVFAGWYTAPVGGEKIDPDTTMPSHVVQVYAHWEKAKYDVSYETNRDGITYPAETLEKGAEITTPKVTEEGFLGWYTDSNFEHAFVPGTQIGGNITLYAKWDSDNQTTYSIKYVDEDGKELKVTDNAGPIEVGTTAQITAESTIIVNGKSYYPTETMKTLMASQKAEENVVVFTCKPIQSWSYTVKYVDADGNEIHVSKTVDDVHNTLIQERAISIEGYQLTGEPIQTLSVSDSKKEIVFRYAANSTSYTVKHISLQEDGKAVELETETFDAGLGDYVTAQPKVFDDYVPVTDGKALGAAVKADGSTVIEVFYKHCEHNVTYTLDEASQKLYNGAMPAGGKYRTGASVPVEDELTLDGYTFTGWKLDDKTVSGSFNMPKKDVILVGSFKRDLSNVTVDEIAKTYNGATSSLTVNGLKTGDTVTFWSGDGKEELNNSFKNVFDSQEKVLVKVRSADGQDRVLETFVKIAPAKVTMTSGSSEKHYDGSALTNSTVNAEGFVTGEGATYNCSGSQTIPGSSKNTFTYTLNKGTDKRNYNIATKEGTLTVTDVEDSKRATFEVKAKSPTTKYDGTTKTVSGLEATEFTWNGHTYRVEGLTASASGKDAGKYDSVVSGTAVVKDADDKDVTSQFTVTSKNGTLTIEKRNVVLTSETAGKGYDGTPLTAKEVKVSGDGFVGEEGAVYDVTGTITAPGTVDNEFSYKLKSNTKADNYVIKTETGTLTVTRIDDDKKFEVTVTAASDEKTYNGQNQTVEGLNGTEFEWNKQKYTISGLEARATGKDADSYTNEVIGTAVIKDAAGNNVTDQFKLNRVNGQLKINPRKVTLTSATDSKDYDGSPLKNSDVSVSGDGFVTGEGATYDVKGSITLPGTVDNEFTYVLNDGTKAGNYTITPVYGRLTINDRKEADKEKDKVTVTANSDTVTYDGAKHDVSGLDKNSFEWNGLTYTIEGLTASASGTDAETYPNKVVGTAVVRDAAGNDVTK</sequence>
<dbReference type="Pfam" id="PF09479">
    <property type="entry name" value="Flg_new"/>
    <property type="match status" value="4"/>
</dbReference>
<proteinExistence type="predicted"/>
<accession>A0A1Q9YLM6</accession>
<dbReference type="InterPro" id="IPR042229">
    <property type="entry name" value="Listeria/Bacterioides_rpt_sf"/>
</dbReference>
<comment type="caution">
    <text evidence="6">The sequence shown here is derived from an EMBL/GenBank/DDBJ whole genome shotgun (WGS) entry which is preliminary data.</text>
</comment>
<organism evidence="6 7">
    <name type="scientific">Faecalibaculum rodentium</name>
    <dbReference type="NCBI Taxonomy" id="1702221"/>
    <lineage>
        <taxon>Bacteria</taxon>
        <taxon>Bacillati</taxon>
        <taxon>Bacillota</taxon>
        <taxon>Erysipelotrichia</taxon>
        <taxon>Erysipelotrichales</taxon>
        <taxon>Erysipelotrichaceae</taxon>
        <taxon>Faecalibaculum</taxon>
    </lineage>
</organism>
<dbReference type="RefSeq" id="WP_075884973.1">
    <property type="nucleotide sequence ID" value="NZ_MPJZ01000042.1"/>
</dbReference>
<name>A0A1Q9YLM6_9FIRM</name>
<evidence type="ECO:0000313" key="6">
    <source>
        <dbReference type="EMBL" id="OLU45866.1"/>
    </source>
</evidence>
<gene>
    <name evidence="6" type="ORF">BO223_03700</name>
</gene>
<evidence type="ECO:0000256" key="4">
    <source>
        <dbReference type="SAM" id="SignalP"/>
    </source>
</evidence>
<comment type="subcellular location">
    <subcellularLocation>
        <location evidence="1">Cell envelope</location>
    </subcellularLocation>
</comment>
<keyword evidence="4" id="KW-0732">Signal</keyword>
<evidence type="ECO:0000259" key="5">
    <source>
        <dbReference type="Pfam" id="PF06458"/>
    </source>
</evidence>
<protein>
    <recommendedName>
        <fullName evidence="5">MucBP domain-containing protein</fullName>
    </recommendedName>
</protein>
<dbReference type="InterPro" id="IPR013378">
    <property type="entry name" value="InlB-like_B-rpt"/>
</dbReference>
<evidence type="ECO:0000256" key="3">
    <source>
        <dbReference type="SAM" id="MobiDB-lite"/>
    </source>
</evidence>
<feature type="domain" description="MucBP" evidence="5">
    <location>
        <begin position="972"/>
        <end position="1030"/>
    </location>
</feature>
<feature type="compositionally biased region" description="Acidic residues" evidence="3">
    <location>
        <begin position="202"/>
        <end position="211"/>
    </location>
</feature>
<feature type="region of interest" description="Disordered" evidence="3">
    <location>
        <begin position="198"/>
        <end position="241"/>
    </location>
</feature>
<feature type="signal peptide" evidence="4">
    <location>
        <begin position="1"/>
        <end position="21"/>
    </location>
</feature>
<keyword evidence="2" id="KW-0677">Repeat</keyword>
<feature type="chain" id="PRO_5038707666" description="MucBP domain-containing protein" evidence="4">
    <location>
        <begin position="22"/>
        <end position="1767"/>
    </location>
</feature>
<dbReference type="Gene3D" id="3.10.20.320">
    <property type="entry name" value="Putative peptidoglycan bound protein (lpxtg motif)"/>
    <property type="match status" value="1"/>
</dbReference>
<evidence type="ECO:0000256" key="1">
    <source>
        <dbReference type="ARBA" id="ARBA00004196"/>
    </source>
</evidence>
<dbReference type="GO" id="GO:0030313">
    <property type="term" value="C:cell envelope"/>
    <property type="evidence" value="ECO:0007669"/>
    <property type="project" value="UniProtKB-SubCell"/>
</dbReference>